<evidence type="ECO:0000256" key="1">
    <source>
        <dbReference type="ARBA" id="ARBA00004167"/>
    </source>
</evidence>
<proteinExistence type="predicted"/>
<accession>A0A4S9AT29</accession>
<feature type="transmembrane region" description="Helical" evidence="6">
    <location>
        <begin position="174"/>
        <end position="199"/>
    </location>
</feature>
<evidence type="ECO:0000313" key="7">
    <source>
        <dbReference type="EMBL" id="THW83138.1"/>
    </source>
</evidence>
<evidence type="ECO:0000256" key="6">
    <source>
        <dbReference type="SAM" id="Phobius"/>
    </source>
</evidence>
<feature type="region of interest" description="Disordered" evidence="5">
    <location>
        <begin position="234"/>
        <end position="321"/>
    </location>
</feature>
<keyword evidence="3 6" id="KW-1133">Transmembrane helix</keyword>
<sequence>MPSSHLPLPVTLFETHLIPGSMALIYDRDLWPRQSFDPSCPSGGSWYACTTGSRFVGCCTGSIDPCDETTSCPTKNLKSASFDTAEYGTFPDQTCDADSNWYTCAGTDPAFMGCCKSNPCSSGCPTKDLTAASLSTDEAVASAFITTPTTAAATSTAAATTTPSPASSSSGDNVGAIAGGVVGGVAGIALVLIGILWCLKRKRRARKIEQPPKEGPYINEDGYFYSDPNVWRGVGSPSMPSPVEEEDTQQRTIYSPEHAEGIEVDDRPQQPAPERPDTAEQHLTSTTQNFNVSPSGSRPASVSNPPSVGNPPSINNPPSIGHSWFTRDSIFANGSPQLASIPSPDEQRRVSWFEQSRPYNNNSPVVTPVHSPIHNQPDYFGHYENHQRPISHIPQDPISPQNQYFELDDTQLSPPVELEAIEAAPKKQGIEDTMQAPAERLGQRRGRHNIEEGKTESAYFSPDDVGKPQSRG</sequence>
<dbReference type="Proteomes" id="UP000304928">
    <property type="component" value="Unassembled WGS sequence"/>
</dbReference>
<name>A0A4S9AT29_AURPU</name>
<organism evidence="7 8">
    <name type="scientific">Aureobasidium pullulans</name>
    <name type="common">Black yeast</name>
    <name type="synonym">Pullularia pullulans</name>
    <dbReference type="NCBI Taxonomy" id="5580"/>
    <lineage>
        <taxon>Eukaryota</taxon>
        <taxon>Fungi</taxon>
        <taxon>Dikarya</taxon>
        <taxon>Ascomycota</taxon>
        <taxon>Pezizomycotina</taxon>
        <taxon>Dothideomycetes</taxon>
        <taxon>Dothideomycetidae</taxon>
        <taxon>Dothideales</taxon>
        <taxon>Saccotheciaceae</taxon>
        <taxon>Aureobasidium</taxon>
    </lineage>
</organism>
<feature type="compositionally biased region" description="Low complexity" evidence="5">
    <location>
        <begin position="301"/>
        <end position="321"/>
    </location>
</feature>
<feature type="compositionally biased region" description="Basic and acidic residues" evidence="5">
    <location>
        <begin position="257"/>
        <end position="280"/>
    </location>
</feature>
<feature type="region of interest" description="Disordered" evidence="5">
    <location>
        <begin position="423"/>
        <end position="472"/>
    </location>
</feature>
<evidence type="ECO:0000256" key="4">
    <source>
        <dbReference type="ARBA" id="ARBA00023136"/>
    </source>
</evidence>
<dbReference type="AlphaFoldDB" id="A0A4S9AT29"/>
<gene>
    <name evidence="7" type="ORF">D6D15_09773</name>
</gene>
<keyword evidence="4 6" id="KW-0472">Membrane</keyword>
<dbReference type="EMBL" id="QZAR01000301">
    <property type="protein sequence ID" value="THW83138.1"/>
    <property type="molecule type" value="Genomic_DNA"/>
</dbReference>
<feature type="compositionally biased region" description="Polar residues" evidence="5">
    <location>
        <begin position="281"/>
        <end position="300"/>
    </location>
</feature>
<reference evidence="7 8" key="1">
    <citation type="submission" date="2018-10" db="EMBL/GenBank/DDBJ databases">
        <title>Fifty Aureobasidium pullulans genomes reveal a recombining polyextremotolerant generalist.</title>
        <authorList>
            <person name="Gostincar C."/>
            <person name="Turk M."/>
            <person name="Zajc J."/>
            <person name="Gunde-Cimerman N."/>
        </authorList>
    </citation>
    <scope>NUCLEOTIDE SEQUENCE [LARGE SCALE GENOMIC DNA]</scope>
    <source>
        <strain evidence="7 8">EXF-10507</strain>
    </source>
</reference>
<dbReference type="PANTHER" id="PTHR15549:SF30">
    <property type="entry name" value="MID2 DOMAIN-CONTAINING PROTEIN"/>
    <property type="match status" value="1"/>
</dbReference>
<comment type="caution">
    <text evidence="7">The sequence shown here is derived from an EMBL/GenBank/DDBJ whole genome shotgun (WGS) entry which is preliminary data.</text>
</comment>
<dbReference type="GO" id="GO:0071944">
    <property type="term" value="C:cell periphery"/>
    <property type="evidence" value="ECO:0007669"/>
    <property type="project" value="UniProtKB-ARBA"/>
</dbReference>
<evidence type="ECO:0000256" key="5">
    <source>
        <dbReference type="SAM" id="MobiDB-lite"/>
    </source>
</evidence>
<dbReference type="InterPro" id="IPR051694">
    <property type="entry name" value="Immunoregulatory_rcpt-like"/>
</dbReference>
<comment type="subcellular location">
    <subcellularLocation>
        <location evidence="1">Membrane</location>
        <topology evidence="1">Single-pass membrane protein</topology>
    </subcellularLocation>
</comment>
<evidence type="ECO:0000313" key="8">
    <source>
        <dbReference type="Proteomes" id="UP000304928"/>
    </source>
</evidence>
<protein>
    <recommendedName>
        <fullName evidence="9">Mid2 domain-containing protein</fullName>
    </recommendedName>
</protein>
<dbReference type="PANTHER" id="PTHR15549">
    <property type="entry name" value="PAIRED IMMUNOGLOBULIN-LIKE TYPE 2 RECEPTOR"/>
    <property type="match status" value="1"/>
</dbReference>
<dbReference type="GO" id="GO:0016020">
    <property type="term" value="C:membrane"/>
    <property type="evidence" value="ECO:0007669"/>
    <property type="project" value="UniProtKB-SubCell"/>
</dbReference>
<keyword evidence="2 6" id="KW-0812">Transmembrane</keyword>
<evidence type="ECO:0000256" key="3">
    <source>
        <dbReference type="ARBA" id="ARBA00022989"/>
    </source>
</evidence>
<evidence type="ECO:0000256" key="2">
    <source>
        <dbReference type="ARBA" id="ARBA00022692"/>
    </source>
</evidence>
<evidence type="ECO:0008006" key="9">
    <source>
        <dbReference type="Google" id="ProtNLM"/>
    </source>
</evidence>